<feature type="non-terminal residue" evidence="1">
    <location>
        <position position="1"/>
    </location>
</feature>
<gene>
    <name evidence="1" type="ORF">C7441_104341</name>
</gene>
<protein>
    <submittedName>
        <fullName evidence="1">Uncharacterized protein</fullName>
    </submittedName>
</protein>
<accession>A0A316C5U8</accession>
<dbReference type="EMBL" id="QGGG01000004">
    <property type="protein sequence ID" value="PWJ85071.1"/>
    <property type="molecule type" value="Genomic_DNA"/>
</dbReference>
<organism evidence="1 2">
    <name type="scientific">Pseudaminobacter salicylatoxidans</name>
    <dbReference type="NCBI Taxonomy" id="93369"/>
    <lineage>
        <taxon>Bacteria</taxon>
        <taxon>Pseudomonadati</taxon>
        <taxon>Pseudomonadota</taxon>
        <taxon>Alphaproteobacteria</taxon>
        <taxon>Hyphomicrobiales</taxon>
        <taxon>Phyllobacteriaceae</taxon>
        <taxon>Pseudaminobacter</taxon>
    </lineage>
</organism>
<keyword evidence="2" id="KW-1185">Reference proteome</keyword>
<dbReference type="AlphaFoldDB" id="A0A316C5U8"/>
<dbReference type="SUPFAM" id="SSF55073">
    <property type="entry name" value="Nucleotide cyclase"/>
    <property type="match status" value="1"/>
</dbReference>
<evidence type="ECO:0000313" key="1">
    <source>
        <dbReference type="EMBL" id="PWJ85071.1"/>
    </source>
</evidence>
<proteinExistence type="predicted"/>
<dbReference type="Proteomes" id="UP000245396">
    <property type="component" value="Unassembled WGS sequence"/>
</dbReference>
<sequence length="47" mass="5293">AERMPRETLSDLLSRADKALYEAKRGGRDCVRVATDYSDGRYDARAS</sequence>
<name>A0A316C5U8_PSESE</name>
<comment type="caution">
    <text evidence="1">The sequence shown here is derived from an EMBL/GenBank/DDBJ whole genome shotgun (WGS) entry which is preliminary data.</text>
</comment>
<evidence type="ECO:0000313" key="2">
    <source>
        <dbReference type="Proteomes" id="UP000245396"/>
    </source>
</evidence>
<dbReference type="Gene3D" id="3.30.70.270">
    <property type="match status" value="1"/>
</dbReference>
<dbReference type="InterPro" id="IPR043128">
    <property type="entry name" value="Rev_trsase/Diguanyl_cyclase"/>
</dbReference>
<dbReference type="InterPro" id="IPR029787">
    <property type="entry name" value="Nucleotide_cyclase"/>
</dbReference>
<reference evidence="1 2" key="1">
    <citation type="submission" date="2018-05" db="EMBL/GenBank/DDBJ databases">
        <title>Genomic Encyclopedia of Type Strains, Phase IV (KMG-IV): sequencing the most valuable type-strain genomes for metagenomic binning, comparative biology and taxonomic classification.</title>
        <authorList>
            <person name="Goeker M."/>
        </authorList>
    </citation>
    <scope>NUCLEOTIDE SEQUENCE [LARGE SCALE GENOMIC DNA]</scope>
    <source>
        <strain evidence="1 2">DSM 6986</strain>
    </source>
</reference>